<sequence length="135" mass="15403">MSITIIHRYLVREFFAVPFLTPHGFGYHHFCRDSVLHVPQRLVPLLGLKKKRSQRVYFKPSNTRKPQFYNSDPVQAPTQEVAQSYNPDPVRAPTQEGDFFDGSVTMCAAPSPRHVPVPIFCGREMTKVSSKLTKT</sequence>
<dbReference type="RefSeq" id="XP_010417012.1">
    <property type="nucleotide sequence ID" value="XM_010418710.2"/>
</dbReference>
<proteinExistence type="predicted"/>
<reference evidence="2" key="2">
    <citation type="submission" date="2025-08" db="UniProtKB">
        <authorList>
            <consortium name="RefSeq"/>
        </authorList>
    </citation>
    <scope>IDENTIFICATION</scope>
    <source>
        <tissue evidence="2">Leaf</tissue>
    </source>
</reference>
<gene>
    <name evidence="2" type="primary">LOC104702789</name>
</gene>
<evidence type="ECO:0000313" key="2">
    <source>
        <dbReference type="RefSeq" id="XP_010417012.1"/>
    </source>
</evidence>
<keyword evidence="1" id="KW-1185">Reference proteome</keyword>
<organism evidence="1 2">
    <name type="scientific">Camelina sativa</name>
    <name type="common">False flax</name>
    <name type="synonym">Myagrum sativum</name>
    <dbReference type="NCBI Taxonomy" id="90675"/>
    <lineage>
        <taxon>Eukaryota</taxon>
        <taxon>Viridiplantae</taxon>
        <taxon>Streptophyta</taxon>
        <taxon>Embryophyta</taxon>
        <taxon>Tracheophyta</taxon>
        <taxon>Spermatophyta</taxon>
        <taxon>Magnoliopsida</taxon>
        <taxon>eudicotyledons</taxon>
        <taxon>Gunneridae</taxon>
        <taxon>Pentapetalae</taxon>
        <taxon>rosids</taxon>
        <taxon>malvids</taxon>
        <taxon>Brassicales</taxon>
        <taxon>Brassicaceae</taxon>
        <taxon>Camelineae</taxon>
        <taxon>Camelina</taxon>
    </lineage>
</organism>
<protein>
    <submittedName>
        <fullName evidence="2">Uncharacterized protein LOC104702789</fullName>
    </submittedName>
</protein>
<accession>A0ABM0SW68</accession>
<name>A0ABM0SW68_CAMSA</name>
<dbReference type="Proteomes" id="UP000694864">
    <property type="component" value="Chromosome 7"/>
</dbReference>
<dbReference type="GeneID" id="104702789"/>
<reference evidence="1" key="1">
    <citation type="journal article" date="2014" name="Nat. Commun.">
        <title>The emerging biofuel crop Camelina sativa retains a highly undifferentiated hexaploid genome structure.</title>
        <authorList>
            <person name="Kagale S."/>
            <person name="Koh C."/>
            <person name="Nixon J."/>
            <person name="Bollina V."/>
            <person name="Clarke W.E."/>
            <person name="Tuteja R."/>
            <person name="Spillane C."/>
            <person name="Robinson S.J."/>
            <person name="Links M.G."/>
            <person name="Clarke C."/>
            <person name="Higgins E.E."/>
            <person name="Huebert T."/>
            <person name="Sharpe A.G."/>
            <person name="Parkin I.A."/>
        </authorList>
    </citation>
    <scope>NUCLEOTIDE SEQUENCE [LARGE SCALE GENOMIC DNA]</scope>
    <source>
        <strain evidence="1">cv. DH55</strain>
    </source>
</reference>
<evidence type="ECO:0000313" key="1">
    <source>
        <dbReference type="Proteomes" id="UP000694864"/>
    </source>
</evidence>